<proteinExistence type="predicted"/>
<protein>
    <submittedName>
        <fullName evidence="1">Uncharacterized protein</fullName>
    </submittedName>
</protein>
<evidence type="ECO:0000313" key="1">
    <source>
        <dbReference type="EMBL" id="OGZ66257.1"/>
    </source>
</evidence>
<comment type="caution">
    <text evidence="1">The sequence shown here is derived from an EMBL/GenBank/DDBJ whole genome shotgun (WGS) entry which is preliminary data.</text>
</comment>
<organism evidence="1 2">
    <name type="scientific">Candidatus Staskawiczbacteria bacterium RIFCSPHIGHO2_01_FULL_41_41</name>
    <dbReference type="NCBI Taxonomy" id="1802203"/>
    <lineage>
        <taxon>Bacteria</taxon>
        <taxon>Candidatus Staskawicziibacteriota</taxon>
    </lineage>
</organism>
<dbReference type="Proteomes" id="UP000178774">
    <property type="component" value="Unassembled WGS sequence"/>
</dbReference>
<reference evidence="1 2" key="1">
    <citation type="journal article" date="2016" name="Nat. Commun.">
        <title>Thousands of microbial genomes shed light on interconnected biogeochemical processes in an aquifer system.</title>
        <authorList>
            <person name="Anantharaman K."/>
            <person name="Brown C.T."/>
            <person name="Hug L.A."/>
            <person name="Sharon I."/>
            <person name="Castelle C.J."/>
            <person name="Probst A.J."/>
            <person name="Thomas B.C."/>
            <person name="Singh A."/>
            <person name="Wilkins M.J."/>
            <person name="Karaoz U."/>
            <person name="Brodie E.L."/>
            <person name="Williams K.H."/>
            <person name="Hubbard S.S."/>
            <person name="Banfield J.F."/>
        </authorList>
    </citation>
    <scope>NUCLEOTIDE SEQUENCE [LARGE SCALE GENOMIC DNA]</scope>
</reference>
<sequence length="96" mass="10941">MTGRKVQEAIAIYRCYFKDEGIGKVDFPHDVPTEGFAGRLTIMEHCHGMLDAMEAMVADGTPEKMEKVFRWVGFIQGCLWSQGVFCLDELKKHNRS</sequence>
<gene>
    <name evidence="1" type="ORF">A2822_02175</name>
</gene>
<name>A0A1G2HUW3_9BACT</name>
<dbReference type="EMBL" id="MHOP01000007">
    <property type="protein sequence ID" value="OGZ66257.1"/>
    <property type="molecule type" value="Genomic_DNA"/>
</dbReference>
<dbReference type="AlphaFoldDB" id="A0A1G2HUW3"/>
<evidence type="ECO:0000313" key="2">
    <source>
        <dbReference type="Proteomes" id="UP000178774"/>
    </source>
</evidence>
<accession>A0A1G2HUW3</accession>